<evidence type="ECO:0000313" key="2">
    <source>
        <dbReference type="EMBL" id="VDL96277.1"/>
    </source>
</evidence>
<evidence type="ECO:0000313" key="4">
    <source>
        <dbReference type="WBParaSite" id="SSLN_0001025801-mRNA-1"/>
    </source>
</evidence>
<feature type="region of interest" description="Disordered" evidence="1">
    <location>
        <begin position="248"/>
        <end position="288"/>
    </location>
</feature>
<dbReference type="InterPro" id="IPR036691">
    <property type="entry name" value="Endo/exonu/phosph_ase_sf"/>
</dbReference>
<reference evidence="2 3" key="2">
    <citation type="submission" date="2018-11" db="EMBL/GenBank/DDBJ databases">
        <authorList>
            <consortium name="Pathogen Informatics"/>
        </authorList>
    </citation>
    <scope>NUCLEOTIDE SEQUENCE [LARGE SCALE GENOMIC DNA]</scope>
    <source>
        <strain evidence="2 3">NST_G2</strain>
    </source>
</reference>
<sequence>MSTIRMSWTHTPANNLAVAAVEVFVRLTTHHRPSSLSGRGECSCGRLVLVPNSHLWLLEVGFFPAATPRATVTTGWLNQVRVSSVVCASTPDNPRSKWPERRTVLVTRELARYKVHIAALSETRFSEQSQLEEVGAGYTFFWSGWPKAERRDAGVTFAIRNDIVGRLPCLPQGINDRLKSLRLPLRGDKFTTIISVYAPPMMTSDVAKDKFFEDCTLCWRLRRNMTSHADAPSVAALAAAEICSRPEARSTGSACNQGDRPCRSLDRSPSRHLPDEAPTATPMKAPRKVKNDEQGHFEEIAEATANQLGDLGGPRKDTLKKSLKQLQINSATWEDLANFEEIAEATANQPGDLGGPRPGLTGMKKIREDWFRNL</sequence>
<name>A0A183T094_SCHSO</name>
<accession>A0A183T094</accession>
<evidence type="ECO:0000256" key="1">
    <source>
        <dbReference type="SAM" id="MobiDB-lite"/>
    </source>
</evidence>
<dbReference type="EMBL" id="UYSU01035522">
    <property type="protein sequence ID" value="VDL96277.1"/>
    <property type="molecule type" value="Genomic_DNA"/>
</dbReference>
<dbReference type="AlphaFoldDB" id="A0A183T094"/>
<reference evidence="4" key="1">
    <citation type="submission" date="2016-06" db="UniProtKB">
        <authorList>
            <consortium name="WormBaseParasite"/>
        </authorList>
    </citation>
    <scope>IDENTIFICATION</scope>
</reference>
<dbReference type="Proteomes" id="UP000275846">
    <property type="component" value="Unassembled WGS sequence"/>
</dbReference>
<dbReference type="SUPFAM" id="SSF56219">
    <property type="entry name" value="DNase I-like"/>
    <property type="match status" value="1"/>
</dbReference>
<dbReference type="WBParaSite" id="SSLN_0001025801-mRNA-1">
    <property type="protein sequence ID" value="SSLN_0001025801-mRNA-1"/>
    <property type="gene ID" value="SSLN_0001025801"/>
</dbReference>
<feature type="compositionally biased region" description="Basic and acidic residues" evidence="1">
    <location>
        <begin position="260"/>
        <end position="275"/>
    </location>
</feature>
<proteinExistence type="predicted"/>
<protein>
    <submittedName>
        <fullName evidence="2 4">Uncharacterized protein</fullName>
    </submittedName>
</protein>
<dbReference type="Gene3D" id="3.60.10.10">
    <property type="entry name" value="Endonuclease/exonuclease/phosphatase"/>
    <property type="match status" value="1"/>
</dbReference>
<evidence type="ECO:0000313" key="3">
    <source>
        <dbReference type="Proteomes" id="UP000275846"/>
    </source>
</evidence>
<gene>
    <name evidence="2" type="ORF">SSLN_LOCUS9892</name>
</gene>
<organism evidence="4">
    <name type="scientific">Schistocephalus solidus</name>
    <name type="common">Tapeworm</name>
    <dbReference type="NCBI Taxonomy" id="70667"/>
    <lineage>
        <taxon>Eukaryota</taxon>
        <taxon>Metazoa</taxon>
        <taxon>Spiralia</taxon>
        <taxon>Lophotrochozoa</taxon>
        <taxon>Platyhelminthes</taxon>
        <taxon>Cestoda</taxon>
        <taxon>Eucestoda</taxon>
        <taxon>Diphyllobothriidea</taxon>
        <taxon>Diphyllobothriidae</taxon>
        <taxon>Schistocephalus</taxon>
    </lineage>
</organism>
<keyword evidence="3" id="KW-1185">Reference proteome</keyword>